<dbReference type="PANTHER" id="PTHR30294">
    <property type="entry name" value="MEMBRANE COMPONENT OF ABC TRANSPORTER YHHJ-RELATED"/>
    <property type="match status" value="1"/>
</dbReference>
<evidence type="ECO:0000259" key="9">
    <source>
        <dbReference type="PROSITE" id="PS51012"/>
    </source>
</evidence>
<dbReference type="EMBL" id="FXTP01000011">
    <property type="protein sequence ID" value="SMO81397.1"/>
    <property type="molecule type" value="Genomic_DNA"/>
</dbReference>
<reference evidence="10 11" key="1">
    <citation type="submission" date="2017-05" db="EMBL/GenBank/DDBJ databases">
        <authorList>
            <person name="Varghese N."/>
            <person name="Submissions S."/>
        </authorList>
    </citation>
    <scope>NUCLEOTIDE SEQUENCE [LARGE SCALE GENOMIC DNA]</scope>
    <source>
        <strain evidence="10 11">DSM 21985</strain>
    </source>
</reference>
<comment type="similarity">
    <text evidence="2">Belongs to the ABC-2 integral membrane protein family.</text>
</comment>
<feature type="transmembrane region" description="Helical" evidence="8">
    <location>
        <begin position="253"/>
        <end position="276"/>
    </location>
</feature>
<feature type="transmembrane region" description="Helical" evidence="8">
    <location>
        <begin position="21"/>
        <end position="40"/>
    </location>
</feature>
<organism evidence="10 11">
    <name type="scientific">Gracilimonas mengyeensis</name>
    <dbReference type="NCBI Taxonomy" id="1302730"/>
    <lineage>
        <taxon>Bacteria</taxon>
        <taxon>Pseudomonadati</taxon>
        <taxon>Balneolota</taxon>
        <taxon>Balneolia</taxon>
        <taxon>Balneolales</taxon>
        <taxon>Balneolaceae</taxon>
        <taxon>Gracilimonas</taxon>
    </lineage>
</organism>
<evidence type="ECO:0000256" key="7">
    <source>
        <dbReference type="ARBA" id="ARBA00023136"/>
    </source>
</evidence>
<dbReference type="PANTHER" id="PTHR30294:SF29">
    <property type="entry name" value="MULTIDRUG ABC TRANSPORTER PERMEASE YBHS-RELATED"/>
    <property type="match status" value="1"/>
</dbReference>
<evidence type="ECO:0000256" key="4">
    <source>
        <dbReference type="ARBA" id="ARBA00022475"/>
    </source>
</evidence>
<evidence type="ECO:0000256" key="6">
    <source>
        <dbReference type="ARBA" id="ARBA00022989"/>
    </source>
</evidence>
<dbReference type="InterPro" id="IPR051449">
    <property type="entry name" value="ABC-2_transporter_component"/>
</dbReference>
<keyword evidence="5 8" id="KW-0812">Transmembrane</keyword>
<dbReference type="InterPro" id="IPR047817">
    <property type="entry name" value="ABC2_TM_bact-type"/>
</dbReference>
<dbReference type="RefSeq" id="WP_142455085.1">
    <property type="nucleotide sequence ID" value="NZ_FXTP01000011.1"/>
</dbReference>
<evidence type="ECO:0000313" key="11">
    <source>
        <dbReference type="Proteomes" id="UP000317557"/>
    </source>
</evidence>
<dbReference type="Pfam" id="PF12698">
    <property type="entry name" value="ABC2_membrane_3"/>
    <property type="match status" value="1"/>
</dbReference>
<gene>
    <name evidence="10" type="ORF">SAMN06265219_11190</name>
</gene>
<accession>A0A521EBV5</accession>
<name>A0A521EBV5_9BACT</name>
<feature type="transmembrane region" description="Helical" evidence="8">
    <location>
        <begin position="225"/>
        <end position="247"/>
    </location>
</feature>
<keyword evidence="4" id="KW-1003">Cell membrane</keyword>
<dbReference type="Gene3D" id="3.40.1710.10">
    <property type="entry name" value="abc type-2 transporter like domain"/>
    <property type="match status" value="1"/>
</dbReference>
<comment type="subcellular location">
    <subcellularLocation>
        <location evidence="1">Cell membrane</location>
        <topology evidence="1">Multi-pass membrane protein</topology>
    </subcellularLocation>
</comment>
<feature type="transmembrane region" description="Helical" evidence="8">
    <location>
        <begin position="343"/>
        <end position="363"/>
    </location>
</feature>
<protein>
    <submittedName>
        <fullName evidence="10">ABC-2 type transport system permease protein</fullName>
    </submittedName>
</protein>
<feature type="transmembrane region" description="Helical" evidence="8">
    <location>
        <begin position="288"/>
        <end position="308"/>
    </location>
</feature>
<dbReference type="Proteomes" id="UP000317557">
    <property type="component" value="Unassembled WGS sequence"/>
</dbReference>
<sequence>MNTFKGFVIKEFKQIYRDKRTLLVLFGMPVIMMVLFGFAIRNEISDAQIGVLDFSRDDVTQTLTHKLQASKSFTVNAWLESYEEVEDLFRQGNIKEIVVFEQNFAEKLEREGVADIQVITDATDPNLAKLVQAYTGSIVRDYVADLNAENGIEIQQAGLQPEVRMMYNPELRSVNLFVPGLIAIILMLISALMTSISITREKEMGNMEILLVSPLKPYHIIIGKVLPYMVLSIVNVLTILLLARFVFEVPFRGSNLFFFLEAGLFIMTALALGVFISSAANNQQTAMMVSLAGLLLPTVLLSGFIFPVSSMPEVLQWVSHFIPAKWFLVIVRGIMLKGSDLMLVWKETLILGVMTAGFIGLSLKKFNVRLQ</sequence>
<evidence type="ECO:0000313" key="10">
    <source>
        <dbReference type="EMBL" id="SMO81397.1"/>
    </source>
</evidence>
<dbReference type="GO" id="GO:0140359">
    <property type="term" value="F:ABC-type transporter activity"/>
    <property type="evidence" value="ECO:0007669"/>
    <property type="project" value="InterPro"/>
</dbReference>
<keyword evidence="6 8" id="KW-1133">Transmembrane helix</keyword>
<dbReference type="InterPro" id="IPR013525">
    <property type="entry name" value="ABC2_TM"/>
</dbReference>
<dbReference type="GO" id="GO:0005886">
    <property type="term" value="C:plasma membrane"/>
    <property type="evidence" value="ECO:0007669"/>
    <property type="project" value="UniProtKB-SubCell"/>
</dbReference>
<feature type="domain" description="ABC transmembrane type-2" evidence="9">
    <location>
        <begin position="128"/>
        <end position="369"/>
    </location>
</feature>
<dbReference type="OrthoDB" id="9808686at2"/>
<keyword evidence="3" id="KW-0813">Transport</keyword>
<proteinExistence type="inferred from homology"/>
<feature type="transmembrane region" description="Helical" evidence="8">
    <location>
        <begin position="176"/>
        <end position="198"/>
    </location>
</feature>
<evidence type="ECO:0000256" key="2">
    <source>
        <dbReference type="ARBA" id="ARBA00007783"/>
    </source>
</evidence>
<evidence type="ECO:0000256" key="3">
    <source>
        <dbReference type="ARBA" id="ARBA00022448"/>
    </source>
</evidence>
<dbReference type="PROSITE" id="PS51012">
    <property type="entry name" value="ABC_TM2"/>
    <property type="match status" value="1"/>
</dbReference>
<evidence type="ECO:0000256" key="5">
    <source>
        <dbReference type="ARBA" id="ARBA00022692"/>
    </source>
</evidence>
<keyword evidence="7 8" id="KW-0472">Membrane</keyword>
<dbReference type="AlphaFoldDB" id="A0A521EBV5"/>
<evidence type="ECO:0000256" key="8">
    <source>
        <dbReference type="SAM" id="Phobius"/>
    </source>
</evidence>
<evidence type="ECO:0000256" key="1">
    <source>
        <dbReference type="ARBA" id="ARBA00004651"/>
    </source>
</evidence>
<keyword evidence="11" id="KW-1185">Reference proteome</keyword>